<evidence type="ECO:0000313" key="5">
    <source>
        <dbReference type="Proteomes" id="UP001221413"/>
    </source>
</evidence>
<dbReference type="SUPFAM" id="SSF53098">
    <property type="entry name" value="Ribonuclease H-like"/>
    <property type="match status" value="1"/>
</dbReference>
<dbReference type="GO" id="GO:0005634">
    <property type="term" value="C:nucleus"/>
    <property type="evidence" value="ECO:0007669"/>
    <property type="project" value="UniProtKB-ARBA"/>
</dbReference>
<feature type="compositionally biased region" description="Basic and acidic residues" evidence="2">
    <location>
        <begin position="660"/>
        <end position="675"/>
    </location>
</feature>
<feature type="compositionally biased region" description="Low complexity" evidence="2">
    <location>
        <begin position="646"/>
        <end position="659"/>
    </location>
</feature>
<feature type="compositionally biased region" description="Basic and acidic residues" evidence="2">
    <location>
        <begin position="502"/>
        <end position="518"/>
    </location>
</feature>
<keyword evidence="1" id="KW-0694">RNA-binding</keyword>
<organism evidence="4 5">
    <name type="scientific">Drechslerella dactyloides</name>
    <name type="common">Nematode-trapping fungus</name>
    <name type="synonym">Arthrobotrys dactyloides</name>
    <dbReference type="NCBI Taxonomy" id="74499"/>
    <lineage>
        <taxon>Eukaryota</taxon>
        <taxon>Fungi</taxon>
        <taxon>Dikarya</taxon>
        <taxon>Ascomycota</taxon>
        <taxon>Pezizomycotina</taxon>
        <taxon>Orbiliomycetes</taxon>
        <taxon>Orbiliales</taxon>
        <taxon>Orbiliaceae</taxon>
        <taxon>Drechslerella</taxon>
    </lineage>
</organism>
<dbReference type="PANTHER" id="PTHR37984">
    <property type="entry name" value="PROTEIN CBG26694"/>
    <property type="match status" value="1"/>
</dbReference>
<gene>
    <name evidence="4" type="ORF">Dda_7040</name>
</gene>
<keyword evidence="4" id="KW-0645">Protease</keyword>
<dbReference type="Gene3D" id="3.30.420.10">
    <property type="entry name" value="Ribonuclease H-like superfamily/Ribonuclease H"/>
    <property type="match status" value="1"/>
</dbReference>
<comment type="caution">
    <text evidence="4">The sequence shown here is derived from an EMBL/GenBank/DDBJ whole genome shotgun (WGS) entry which is preliminary data.</text>
</comment>
<feature type="domain" description="Integrase catalytic" evidence="3">
    <location>
        <begin position="794"/>
        <end position="958"/>
    </location>
</feature>
<proteinExistence type="predicted"/>
<feature type="region of interest" description="Disordered" evidence="2">
    <location>
        <begin position="502"/>
        <end position="553"/>
    </location>
</feature>
<accession>A0AAD6IT14</accession>
<keyword evidence="5" id="KW-1185">Reference proteome</keyword>
<dbReference type="InterPro" id="IPR012337">
    <property type="entry name" value="RNaseH-like_sf"/>
</dbReference>
<dbReference type="GO" id="GO:0008233">
    <property type="term" value="F:peptidase activity"/>
    <property type="evidence" value="ECO:0007669"/>
    <property type="project" value="UniProtKB-KW"/>
</dbReference>
<dbReference type="InterPro" id="IPR001584">
    <property type="entry name" value="Integrase_cat-core"/>
</dbReference>
<dbReference type="InterPro" id="IPR036397">
    <property type="entry name" value="RNaseH_sf"/>
</dbReference>
<protein>
    <submittedName>
        <fullName evidence="4">Protease</fullName>
    </submittedName>
</protein>
<dbReference type="GO" id="GO:0003723">
    <property type="term" value="F:RNA binding"/>
    <property type="evidence" value="ECO:0007669"/>
    <property type="project" value="UniProtKB-KW"/>
</dbReference>
<reference evidence="4" key="1">
    <citation type="submission" date="2023-01" db="EMBL/GenBank/DDBJ databases">
        <title>The chitinases involved in constricting ring structure development in the nematode-trapping fungus Drechslerella dactyloides.</title>
        <authorList>
            <person name="Wang R."/>
            <person name="Zhang L."/>
            <person name="Tang P."/>
            <person name="Li S."/>
            <person name="Liang L."/>
        </authorList>
    </citation>
    <scope>NUCLEOTIDE SEQUENCE</scope>
    <source>
        <strain evidence="4">YMF1.00031</strain>
    </source>
</reference>
<evidence type="ECO:0000259" key="3">
    <source>
        <dbReference type="PROSITE" id="PS50994"/>
    </source>
</evidence>
<feature type="compositionally biased region" description="Polar residues" evidence="2">
    <location>
        <begin position="244"/>
        <end position="258"/>
    </location>
</feature>
<dbReference type="GO" id="GO:0015074">
    <property type="term" value="P:DNA integration"/>
    <property type="evidence" value="ECO:0007669"/>
    <property type="project" value="InterPro"/>
</dbReference>
<feature type="compositionally biased region" description="Basic and acidic residues" evidence="2">
    <location>
        <begin position="542"/>
        <end position="553"/>
    </location>
</feature>
<feature type="compositionally biased region" description="Basic and acidic residues" evidence="2">
    <location>
        <begin position="217"/>
        <end position="226"/>
    </location>
</feature>
<dbReference type="AlphaFoldDB" id="A0AAD6IT14"/>
<feature type="compositionally biased region" description="Low complexity" evidence="2">
    <location>
        <begin position="280"/>
        <end position="306"/>
    </location>
</feature>
<feature type="compositionally biased region" description="Pro residues" evidence="2">
    <location>
        <begin position="265"/>
        <end position="279"/>
    </location>
</feature>
<dbReference type="InterPro" id="IPR050951">
    <property type="entry name" value="Retrovirus_Pol_polyprotein"/>
</dbReference>
<dbReference type="GO" id="GO:0006508">
    <property type="term" value="P:proteolysis"/>
    <property type="evidence" value="ECO:0007669"/>
    <property type="project" value="UniProtKB-KW"/>
</dbReference>
<name>A0AAD6IT14_DREDA</name>
<dbReference type="EMBL" id="JAQGDS010000009">
    <property type="protein sequence ID" value="KAJ6258125.1"/>
    <property type="molecule type" value="Genomic_DNA"/>
</dbReference>
<feature type="compositionally biased region" description="Low complexity" evidence="2">
    <location>
        <begin position="611"/>
        <end position="622"/>
    </location>
</feature>
<dbReference type="PANTHER" id="PTHR37984:SF5">
    <property type="entry name" value="PROTEIN NYNRIN-LIKE"/>
    <property type="match status" value="1"/>
</dbReference>
<dbReference type="PROSITE" id="PS50994">
    <property type="entry name" value="INTEGRASE"/>
    <property type="match status" value="1"/>
</dbReference>
<dbReference type="Proteomes" id="UP001221413">
    <property type="component" value="Unassembled WGS sequence"/>
</dbReference>
<evidence type="ECO:0000313" key="4">
    <source>
        <dbReference type="EMBL" id="KAJ6258125.1"/>
    </source>
</evidence>
<feature type="region of interest" description="Disordered" evidence="2">
    <location>
        <begin position="610"/>
        <end position="679"/>
    </location>
</feature>
<feature type="region of interest" description="Disordered" evidence="2">
    <location>
        <begin position="217"/>
        <end position="361"/>
    </location>
</feature>
<evidence type="ECO:0000256" key="1">
    <source>
        <dbReference type="ARBA" id="ARBA00022884"/>
    </source>
</evidence>
<evidence type="ECO:0000256" key="2">
    <source>
        <dbReference type="SAM" id="MobiDB-lite"/>
    </source>
</evidence>
<keyword evidence="4" id="KW-0378">Hydrolase</keyword>
<sequence length="1042" mass="116450">MRLPIPRSGLEISLAISQPRFSIFLVLDTASNLSPPPPGFYNLGLHVHTFDTSSPLNPASPLPGVAIVIIIVAAGVRILGTTAGPKEPPELSLLLPPAAPAAAGALVVSRGLTGGLQTRPVLTTVMFHPAVKREANCLEFQSKQEQFAEDLTDPAVQNELVWSFNRFMDVTREAQLRTYQGVVDLTYFTIEVQTRMLEAVFRIFKDSDAECRKKIKQYNREADHSQDYNQDQDYNRDRDPDQYSSGSESETECYSQSRDSSRSPPRSPTPTPAPAPAPTPTLALGPAPCTPATRSYSHPHSPAPSYQGIELFPSTPRIAPSSPPPSAPTEPAALRYQPNTRGRFDRGRGQGRGVQRGALRGNQGRGSLIGYIKKPNTWICPDLLANKSAPAPLRKATSSKAQAHPGQAANNMDRDIELKDAPGDAPVPPPVPSKYFPPTDHHGFQNPKLWQDPDTIELDKEEILDFTLYKAKIENLKEELEVAAVDAKIEAKRKELEEIMKTLEKKETPKVEDPKPQEPPEPQGSKQDAQKEDTDMDLGITEAEKERYEQRGLNEEEQVVETLLKRLARSYQKGEGQHQSLLQKLSGLLDENMGKREKNLVADVDVEMEGTEAGTEAGSVTAKPTTVRTESENADMEMGETCQPGNQNNQNVSNDNQDVNNRESNNRETGDHDTNDTNIVLTDGTRIKHNPNQECDCPWQKTCEHCDGWKQTFWEGCECPTPDLLGRPKCTKVCDAYGFLPKDICAKALKKKDETVNQRNQPITSVRWILDDNCEHWPIEFINKLLSNIWPLYHPKLPLRLAHLAFRHDAPALPEVNGYNMAMITTDKFSKKKKILPGKETWSAGEWGAVFFDEVFCDWGLPTCVISDRDPKFLSSFWKGFLARGNVKQCLKTAYHPQSDGQSERSNQTVEVALRFWLSNGNGDINWVSARKQIEFDLNNSIVMPSGRTPNEIAYGQELKSLSAAFWPGTEEMNEETREILRQEVLDLTGFANEYVRRRFDDGHEPPPNWKEGDYVMLDLKKQGSKKGYSSKFNPLLHKLAA</sequence>